<comment type="caution">
    <text evidence="3">The sequence shown here is derived from an EMBL/GenBank/DDBJ whole genome shotgun (WGS) entry which is preliminary data.</text>
</comment>
<dbReference type="Proteomes" id="UP000674234">
    <property type="component" value="Unassembled WGS sequence"/>
</dbReference>
<evidence type="ECO:0000313" key="4">
    <source>
        <dbReference type="Proteomes" id="UP000674234"/>
    </source>
</evidence>
<organism evidence="3 4">
    <name type="scientific">Microbispora oryzae</name>
    <dbReference type="NCBI Taxonomy" id="2806554"/>
    <lineage>
        <taxon>Bacteria</taxon>
        <taxon>Bacillati</taxon>
        <taxon>Actinomycetota</taxon>
        <taxon>Actinomycetes</taxon>
        <taxon>Streptosporangiales</taxon>
        <taxon>Streptosporangiaceae</taxon>
        <taxon>Microbispora</taxon>
    </lineage>
</organism>
<keyword evidence="1" id="KW-0175">Coiled coil</keyword>
<accession>A0A940WI94</accession>
<dbReference type="AlphaFoldDB" id="A0A940WI94"/>
<dbReference type="EMBL" id="JAFCNB010000005">
    <property type="protein sequence ID" value="MBP2704462.1"/>
    <property type="molecule type" value="Genomic_DNA"/>
</dbReference>
<evidence type="ECO:0000256" key="2">
    <source>
        <dbReference type="SAM" id="Phobius"/>
    </source>
</evidence>
<name>A0A940WI94_9ACTN</name>
<feature type="transmembrane region" description="Helical" evidence="2">
    <location>
        <begin position="30"/>
        <end position="49"/>
    </location>
</feature>
<gene>
    <name evidence="3" type="ORF">JOL79_11615</name>
</gene>
<reference evidence="3" key="1">
    <citation type="submission" date="2021-02" db="EMBL/GenBank/DDBJ databases">
        <title>Draft genome sequence of Microbispora sp. RL4-1S isolated from rice leaves in Thailand.</title>
        <authorList>
            <person name="Muangham S."/>
            <person name="Duangmal K."/>
        </authorList>
    </citation>
    <scope>NUCLEOTIDE SEQUENCE</scope>
    <source>
        <strain evidence="3">RL4-1S</strain>
    </source>
</reference>
<dbReference type="RefSeq" id="WP_210155767.1">
    <property type="nucleotide sequence ID" value="NZ_JAFCNB010000005.1"/>
</dbReference>
<feature type="coiled-coil region" evidence="1">
    <location>
        <begin position="79"/>
        <end position="106"/>
    </location>
</feature>
<keyword evidence="2" id="KW-1133">Transmembrane helix</keyword>
<keyword evidence="2" id="KW-0472">Membrane</keyword>
<protein>
    <submittedName>
        <fullName evidence="3">Uncharacterized protein</fullName>
    </submittedName>
</protein>
<proteinExistence type="predicted"/>
<feature type="transmembrane region" description="Helical" evidence="2">
    <location>
        <begin position="55"/>
        <end position="75"/>
    </location>
</feature>
<evidence type="ECO:0000313" key="3">
    <source>
        <dbReference type="EMBL" id="MBP2704462.1"/>
    </source>
</evidence>
<sequence length="148" mass="15360">MTELGEAQAGRDPDSYAELAGRAAAGVPQYVSALCLGALAGVIVLAAVLTGSVAVIVTSCVIAGAMWGWGSVYGIKSAQEQATGRVRAAEQRAADWQNAAARTEAELARVAGDIEGLAADWERLHPAVPGACVRQLRELLDTRMGDVR</sequence>
<keyword evidence="2" id="KW-0812">Transmembrane</keyword>
<keyword evidence="4" id="KW-1185">Reference proteome</keyword>
<evidence type="ECO:0000256" key="1">
    <source>
        <dbReference type="SAM" id="Coils"/>
    </source>
</evidence>